<feature type="compositionally biased region" description="Polar residues" evidence="1">
    <location>
        <begin position="54"/>
        <end position="72"/>
    </location>
</feature>
<gene>
    <name evidence="2" type="ORF">SCP_0606500</name>
</gene>
<proteinExistence type="predicted"/>
<dbReference type="RefSeq" id="XP_027615584.1">
    <property type="nucleotide sequence ID" value="XM_027759783.1"/>
</dbReference>
<evidence type="ECO:0000313" key="3">
    <source>
        <dbReference type="Proteomes" id="UP000287166"/>
    </source>
</evidence>
<feature type="region of interest" description="Disordered" evidence="1">
    <location>
        <begin position="45"/>
        <end position="95"/>
    </location>
</feature>
<organism evidence="2 3">
    <name type="scientific">Sparassis crispa</name>
    <dbReference type="NCBI Taxonomy" id="139825"/>
    <lineage>
        <taxon>Eukaryota</taxon>
        <taxon>Fungi</taxon>
        <taxon>Dikarya</taxon>
        <taxon>Basidiomycota</taxon>
        <taxon>Agaricomycotina</taxon>
        <taxon>Agaricomycetes</taxon>
        <taxon>Polyporales</taxon>
        <taxon>Sparassidaceae</taxon>
        <taxon>Sparassis</taxon>
    </lineage>
</organism>
<evidence type="ECO:0000256" key="1">
    <source>
        <dbReference type="SAM" id="MobiDB-lite"/>
    </source>
</evidence>
<dbReference type="Proteomes" id="UP000287166">
    <property type="component" value="Unassembled WGS sequence"/>
</dbReference>
<reference evidence="2 3" key="1">
    <citation type="journal article" date="2018" name="Sci. Rep.">
        <title>Genome sequence of the cauliflower mushroom Sparassis crispa (Hanabiratake) and its association with beneficial usage.</title>
        <authorList>
            <person name="Kiyama R."/>
            <person name="Furutani Y."/>
            <person name="Kawaguchi K."/>
            <person name="Nakanishi T."/>
        </authorList>
    </citation>
    <scope>NUCLEOTIDE SEQUENCE [LARGE SCALE GENOMIC DNA]</scope>
</reference>
<accession>A0A401GQZ4</accession>
<dbReference type="AlphaFoldDB" id="A0A401GQZ4"/>
<comment type="caution">
    <text evidence="2">The sequence shown here is derived from an EMBL/GenBank/DDBJ whole genome shotgun (WGS) entry which is preliminary data.</text>
</comment>
<name>A0A401GQZ4_9APHY</name>
<keyword evidence="3" id="KW-1185">Reference proteome</keyword>
<dbReference type="EMBL" id="BFAD01000006">
    <property type="protein sequence ID" value="GBE84671.1"/>
    <property type="molecule type" value="Genomic_DNA"/>
</dbReference>
<dbReference type="InParanoid" id="A0A401GQZ4"/>
<evidence type="ECO:0000313" key="2">
    <source>
        <dbReference type="EMBL" id="GBE84671.1"/>
    </source>
</evidence>
<sequence>MNAIISPTWQSALYDPLVEGLQTVVSSYSDRTHLIFEAHTNMPLYSPSHLLRSTPRNTTPNPASQCSQSPSLKQKAHEEADPLSSSDGEHMETRS</sequence>
<protein>
    <submittedName>
        <fullName evidence="2">Uncharacterized protein</fullName>
    </submittedName>
</protein>
<dbReference type="GeneID" id="38781588"/>